<reference evidence="3 4" key="1">
    <citation type="submission" date="2020-02" db="EMBL/GenBank/DDBJ databases">
        <authorList>
            <person name="Zheng R.K."/>
            <person name="Sun C.M."/>
        </authorList>
    </citation>
    <scope>NUCLEOTIDE SEQUENCE [LARGE SCALE GENOMIC DNA]</scope>
    <source>
        <strain evidence="4">zrk23</strain>
    </source>
</reference>
<dbReference type="EMBL" id="CP049109">
    <property type="protein sequence ID" value="QIG81403.1"/>
    <property type="molecule type" value="Genomic_DNA"/>
</dbReference>
<dbReference type="Proteomes" id="UP000501568">
    <property type="component" value="Chromosome"/>
</dbReference>
<organism evidence="3 4">
    <name type="scientific">Stakelama tenebrarum</name>
    <dbReference type="NCBI Taxonomy" id="2711215"/>
    <lineage>
        <taxon>Bacteria</taxon>
        <taxon>Pseudomonadati</taxon>
        <taxon>Pseudomonadota</taxon>
        <taxon>Alphaproteobacteria</taxon>
        <taxon>Sphingomonadales</taxon>
        <taxon>Sphingomonadaceae</taxon>
        <taxon>Stakelama</taxon>
    </lineage>
</organism>
<dbReference type="KEGG" id="spzr:G5C33_17480"/>
<name>A0A6G6YA02_9SPHN</name>
<evidence type="ECO:0000313" key="3">
    <source>
        <dbReference type="EMBL" id="QIG81403.1"/>
    </source>
</evidence>
<accession>A0A6G6YA02</accession>
<evidence type="ECO:0000259" key="2">
    <source>
        <dbReference type="Pfam" id="PF06844"/>
    </source>
</evidence>
<evidence type="ECO:0000313" key="4">
    <source>
        <dbReference type="Proteomes" id="UP000501568"/>
    </source>
</evidence>
<feature type="region of interest" description="Disordered" evidence="1">
    <location>
        <begin position="78"/>
        <end position="128"/>
    </location>
</feature>
<dbReference type="RefSeq" id="WP_165328329.1">
    <property type="nucleotide sequence ID" value="NZ_CP049109.1"/>
</dbReference>
<gene>
    <name evidence="3" type="ORF">G5C33_17480</name>
</gene>
<protein>
    <submittedName>
        <fullName evidence="3">DUF1244 domain-containing protein</fullName>
    </submittedName>
</protein>
<dbReference type="Pfam" id="PF06844">
    <property type="entry name" value="DUF1244"/>
    <property type="match status" value="1"/>
</dbReference>
<proteinExistence type="predicted"/>
<dbReference type="SUPFAM" id="SSF158757">
    <property type="entry name" value="SMc04008-like"/>
    <property type="match status" value="1"/>
</dbReference>
<feature type="domain" description="SMc04008-like" evidence="2">
    <location>
        <begin position="29"/>
        <end position="94"/>
    </location>
</feature>
<dbReference type="AlphaFoldDB" id="A0A6G6YA02"/>
<dbReference type="Gene3D" id="1.10.3340.10">
    <property type="entry name" value="SMc04008-like"/>
    <property type="match status" value="1"/>
</dbReference>
<keyword evidence="4" id="KW-1185">Reference proteome</keyword>
<evidence type="ECO:0000256" key="1">
    <source>
        <dbReference type="SAM" id="MobiDB-lite"/>
    </source>
</evidence>
<dbReference type="InterPro" id="IPR036810">
    <property type="entry name" value="SMc04008-like_sf"/>
</dbReference>
<sequence length="128" mass="14244">MTDLNTLDDKVAAAAFRRLVRHLRHRTDAQNVDMMGLSGFCRNCLSDWIAEASAKQGTPLAKDEAREIIYGMPYAEWKSKHQEPASPEQLARMNESVAKNLHDSELLDEALDQSFPASDPPSMTDPAS</sequence>
<dbReference type="InterPro" id="IPR023163">
    <property type="entry name" value="SMc04008-like_domain"/>
</dbReference>